<reference evidence="1" key="1">
    <citation type="submission" date="2022-04" db="EMBL/GenBank/DDBJ databases">
        <title>Genome of the entomopathogenic fungus Entomophthora muscae.</title>
        <authorList>
            <person name="Elya C."/>
            <person name="Lovett B.R."/>
            <person name="Lee E."/>
            <person name="Macias A.M."/>
            <person name="Hajek A.E."/>
            <person name="De Bivort B.L."/>
            <person name="Kasson M.T."/>
            <person name="De Fine Licht H.H."/>
            <person name="Stajich J.E."/>
        </authorList>
    </citation>
    <scope>NUCLEOTIDE SEQUENCE</scope>
    <source>
        <strain evidence="1">Berkeley</strain>
    </source>
</reference>
<dbReference type="Proteomes" id="UP001165960">
    <property type="component" value="Unassembled WGS sequence"/>
</dbReference>
<evidence type="ECO:0000313" key="2">
    <source>
        <dbReference type="Proteomes" id="UP001165960"/>
    </source>
</evidence>
<accession>A0ACC2T7C6</accession>
<keyword evidence="2" id="KW-1185">Reference proteome</keyword>
<organism evidence="1 2">
    <name type="scientific">Entomophthora muscae</name>
    <dbReference type="NCBI Taxonomy" id="34485"/>
    <lineage>
        <taxon>Eukaryota</taxon>
        <taxon>Fungi</taxon>
        <taxon>Fungi incertae sedis</taxon>
        <taxon>Zoopagomycota</taxon>
        <taxon>Entomophthoromycotina</taxon>
        <taxon>Entomophthoromycetes</taxon>
        <taxon>Entomophthorales</taxon>
        <taxon>Entomophthoraceae</taxon>
        <taxon>Entomophthora</taxon>
    </lineage>
</organism>
<name>A0ACC2T7C6_9FUNG</name>
<gene>
    <name evidence="1" type="ORF">DSO57_1007898</name>
</gene>
<proteinExistence type="predicted"/>
<dbReference type="EMBL" id="QTSX02003574">
    <property type="protein sequence ID" value="KAJ9070437.1"/>
    <property type="molecule type" value="Genomic_DNA"/>
</dbReference>
<comment type="caution">
    <text evidence="1">The sequence shown here is derived from an EMBL/GenBank/DDBJ whole genome shotgun (WGS) entry which is preliminary data.</text>
</comment>
<protein>
    <submittedName>
        <fullName evidence="1">Uncharacterized protein</fullName>
    </submittedName>
</protein>
<sequence length="335" mass="36708">MHFSIALTLAVTRVLAQSPSFTFEPTTVVAGELTRIKITHTKEISCASPSNKVKLVIAGASNRSFIASQEESFFNTHSERLEAFPDYFFVKTQQNLVAFLSSIDSHFSIGASYLSLDPTDTSIEKPYNVTLLCGSDNNNEFTPAGEPLLSEKLNITVIAAPVLPEVVKLTPSEANSTLVSTIVLNAPWPKECRTAKQPVVKLSLDAETIRDGGALSSEPQPGYYVYGLKGNTSQVISAIKTNKPIKEDKFTAIEFQRYSYALHNQLNLTFKFLGQQVPSATAKDTPLKVEFTCGNRVVKFYSDETDNAPIIKVNHAIPASITISTFLLSFLVFLV</sequence>
<evidence type="ECO:0000313" key="1">
    <source>
        <dbReference type="EMBL" id="KAJ9070437.1"/>
    </source>
</evidence>